<keyword evidence="2" id="KW-1185">Reference proteome</keyword>
<accession>A0A8J3KQU0</accession>
<evidence type="ECO:0000313" key="1">
    <source>
        <dbReference type="EMBL" id="GIG03224.1"/>
    </source>
</evidence>
<evidence type="ECO:0000313" key="2">
    <source>
        <dbReference type="Proteomes" id="UP000659904"/>
    </source>
</evidence>
<gene>
    <name evidence="1" type="ORF">Cci01nite_83170</name>
</gene>
<reference evidence="1 2" key="1">
    <citation type="submission" date="2021-01" db="EMBL/GenBank/DDBJ databases">
        <title>Whole genome shotgun sequence of Catellatospora citrea NBRC 14495.</title>
        <authorList>
            <person name="Komaki H."/>
            <person name="Tamura T."/>
        </authorList>
    </citation>
    <scope>NUCLEOTIDE SEQUENCE [LARGE SCALE GENOMIC DNA]</scope>
    <source>
        <strain evidence="1 2">NBRC 14495</strain>
    </source>
</reference>
<protein>
    <submittedName>
        <fullName evidence="1">Uncharacterized protein</fullName>
    </submittedName>
</protein>
<dbReference type="AlphaFoldDB" id="A0A8J3KQU0"/>
<organism evidence="1 2">
    <name type="scientific">Catellatospora citrea</name>
    <dbReference type="NCBI Taxonomy" id="53366"/>
    <lineage>
        <taxon>Bacteria</taxon>
        <taxon>Bacillati</taxon>
        <taxon>Actinomycetota</taxon>
        <taxon>Actinomycetes</taxon>
        <taxon>Micromonosporales</taxon>
        <taxon>Micromonosporaceae</taxon>
        <taxon>Catellatospora</taxon>
    </lineage>
</organism>
<comment type="caution">
    <text evidence="1">The sequence shown here is derived from an EMBL/GenBank/DDBJ whole genome shotgun (WGS) entry which is preliminary data.</text>
</comment>
<sequence length="70" mass="7146">MVEPVTLVALGAAGYVVKKVADAGAEVVLLRGRVALVEAACRLPTGSEITVVGNDGSRWLVRAGAGELSR</sequence>
<proteinExistence type="predicted"/>
<name>A0A8J3KQU0_9ACTN</name>
<dbReference type="EMBL" id="BONH01000080">
    <property type="protein sequence ID" value="GIG03224.1"/>
    <property type="molecule type" value="Genomic_DNA"/>
</dbReference>
<dbReference type="Proteomes" id="UP000659904">
    <property type="component" value="Unassembled WGS sequence"/>
</dbReference>